<proteinExistence type="predicted"/>
<sequence length="265" mass="30031" precursor="true">MKARKEIRAFSLLLAVVFVTALIPVVNAEQTYENIIVDSNEVEYKAIIDNMEITVIPNNDFSKASMLFKSEKASQEYTVTVKQSENGQYIANIYSKNGVLVGTKEYSENPLISEKGSSPLILRDIPYILDAEITITPDKYSYTLNQYGTVNIEVQNTAPDGETNYYLKIPEGVDYISVYHGKQPNMVVNIDSGETAYFPECGGVNGPCTVLYWMDLHTFDYNEEMKVRVQFSTRGQFVFYAYDHEQEVLTGIPTWDDDQYTVTVS</sequence>
<name>E1RGM3_METP4</name>
<dbReference type="eggNOG" id="arCOG09673">
    <property type="taxonomic scope" value="Archaea"/>
</dbReference>
<accession>E1RGM3</accession>
<dbReference type="RefSeq" id="WP_013329495.1">
    <property type="nucleotide sequence ID" value="NC_014507.1"/>
</dbReference>
<protein>
    <submittedName>
        <fullName evidence="1">Uncharacterized protein</fullName>
    </submittedName>
</protein>
<dbReference type="OrthoDB" id="108761at2157"/>
<organism evidence="1 2">
    <name type="scientific">Methanolacinia petrolearia (strain DSM 11571 / OCM 486 / SEBR 4847)</name>
    <name type="common">Methanoplanus petrolearius</name>
    <dbReference type="NCBI Taxonomy" id="679926"/>
    <lineage>
        <taxon>Archaea</taxon>
        <taxon>Methanobacteriati</taxon>
        <taxon>Methanobacteriota</taxon>
        <taxon>Stenosarchaea group</taxon>
        <taxon>Methanomicrobia</taxon>
        <taxon>Methanomicrobiales</taxon>
        <taxon>Methanomicrobiaceae</taxon>
        <taxon>Methanolacinia</taxon>
    </lineage>
</organism>
<dbReference type="KEGG" id="mpi:Mpet_1561"/>
<dbReference type="Proteomes" id="UP000006565">
    <property type="component" value="Chromosome"/>
</dbReference>
<gene>
    <name evidence="1" type="ordered locus">Mpet_1561</name>
</gene>
<dbReference type="GeneID" id="9744032"/>
<keyword evidence="2" id="KW-1185">Reference proteome</keyword>
<dbReference type="EMBL" id="CP002117">
    <property type="protein sequence ID" value="ADN36318.1"/>
    <property type="molecule type" value="Genomic_DNA"/>
</dbReference>
<dbReference type="HOGENOM" id="CLU_1136062_0_0_2"/>
<dbReference type="AlphaFoldDB" id="E1RGM3"/>
<evidence type="ECO:0000313" key="2">
    <source>
        <dbReference type="Proteomes" id="UP000006565"/>
    </source>
</evidence>
<evidence type="ECO:0000313" key="1">
    <source>
        <dbReference type="EMBL" id="ADN36318.1"/>
    </source>
</evidence>
<reference evidence="1 2" key="1">
    <citation type="journal article" date="2010" name="Stand. Genomic Sci.">
        <title>Complete genome sequence of Methanoplanus petrolearius type strain (SEBR 4847).</title>
        <authorList>
            <person name="Brambilla E."/>
            <person name="Djao O.D."/>
            <person name="Daligault H."/>
            <person name="Lapidus A."/>
            <person name="Lucas S."/>
            <person name="Hammon N."/>
            <person name="Nolan M."/>
            <person name="Tice H."/>
            <person name="Cheng J.F."/>
            <person name="Han C."/>
            <person name="Tapia R."/>
            <person name="Goodwin L."/>
            <person name="Pitluck S."/>
            <person name="Liolios K."/>
            <person name="Ivanova N."/>
            <person name="Mavromatis K."/>
            <person name="Mikhailova N."/>
            <person name="Pati A."/>
            <person name="Chen A."/>
            <person name="Palaniappan K."/>
            <person name="Land M."/>
            <person name="Hauser L."/>
            <person name="Chang Y.J."/>
            <person name="Jeffries C.D."/>
            <person name="Rohde M."/>
            <person name="Spring S."/>
            <person name="Sikorski J."/>
            <person name="Goker M."/>
            <person name="Woyke T."/>
            <person name="Bristow J."/>
            <person name="Eisen J.A."/>
            <person name="Markowitz V."/>
            <person name="Hugenholtz P."/>
            <person name="Kyrpides N.C."/>
            <person name="Klenk H.P."/>
        </authorList>
    </citation>
    <scope>NUCLEOTIDE SEQUENCE [LARGE SCALE GENOMIC DNA]</scope>
    <source>
        <strain evidence="2">DSM 11571 / OCM 486 / SEBR 4847</strain>
    </source>
</reference>